<organism evidence="2 3">
    <name type="scientific">Parascaris univalens</name>
    <name type="common">Nematode worm</name>
    <dbReference type="NCBI Taxonomy" id="6257"/>
    <lineage>
        <taxon>Eukaryota</taxon>
        <taxon>Metazoa</taxon>
        <taxon>Ecdysozoa</taxon>
        <taxon>Nematoda</taxon>
        <taxon>Chromadorea</taxon>
        <taxon>Rhabditida</taxon>
        <taxon>Spirurina</taxon>
        <taxon>Ascaridomorpha</taxon>
        <taxon>Ascaridoidea</taxon>
        <taxon>Ascarididae</taxon>
        <taxon>Parascaris</taxon>
    </lineage>
</organism>
<dbReference type="Pfam" id="PF05193">
    <property type="entry name" value="Peptidase_M16_C"/>
    <property type="match status" value="1"/>
</dbReference>
<proteinExistence type="predicted"/>
<evidence type="ECO:0000313" key="2">
    <source>
        <dbReference type="Proteomes" id="UP000887569"/>
    </source>
</evidence>
<accession>A0A915C794</accession>
<sequence>MIRVFQVGSTGFLKVLPIYMDHVLSPSLTMEQFITEVHHINGNGEDAGVVYSEMQDHESDMENIVSRKRRELFYPEGSAYRVEVGGRLSNLRTSCCNEKIREFHSQFYHLSNMMLVVCGIIDHEK</sequence>
<evidence type="ECO:0000313" key="3">
    <source>
        <dbReference type="WBParaSite" id="PgR096_g003_t01"/>
    </source>
</evidence>
<dbReference type="PANTHER" id="PTHR43016:SF16">
    <property type="entry name" value="METALLOPROTEASE, PUTATIVE (AFU_ORTHOLOGUE AFUA_4G07610)-RELATED"/>
    <property type="match status" value="1"/>
</dbReference>
<feature type="domain" description="Peptidase M16 C-terminal" evidence="1">
    <location>
        <begin position="98"/>
        <end position="125"/>
    </location>
</feature>
<dbReference type="InterPro" id="IPR011249">
    <property type="entry name" value="Metalloenz_LuxS/M16"/>
</dbReference>
<reference evidence="3" key="1">
    <citation type="submission" date="2022-11" db="UniProtKB">
        <authorList>
            <consortium name="WormBaseParasite"/>
        </authorList>
    </citation>
    <scope>IDENTIFICATION</scope>
</reference>
<name>A0A915C794_PARUN</name>
<dbReference type="WBParaSite" id="PgR096_g003_t01">
    <property type="protein sequence ID" value="PgR096_g003_t01"/>
    <property type="gene ID" value="PgR096_g003"/>
</dbReference>
<dbReference type="InterPro" id="IPR007863">
    <property type="entry name" value="Peptidase_M16_C"/>
</dbReference>
<keyword evidence="2" id="KW-1185">Reference proteome</keyword>
<dbReference type="SUPFAM" id="SSF63411">
    <property type="entry name" value="LuxS/MPP-like metallohydrolase"/>
    <property type="match status" value="1"/>
</dbReference>
<evidence type="ECO:0000259" key="1">
    <source>
        <dbReference type="Pfam" id="PF05193"/>
    </source>
</evidence>
<dbReference type="Proteomes" id="UP000887569">
    <property type="component" value="Unplaced"/>
</dbReference>
<dbReference type="AlphaFoldDB" id="A0A915C794"/>
<dbReference type="Gene3D" id="3.30.830.10">
    <property type="entry name" value="Metalloenzyme, LuxS/M16 peptidase-like"/>
    <property type="match status" value="1"/>
</dbReference>
<protein>
    <recommendedName>
        <fullName evidence="1">Peptidase M16 C-terminal domain-containing protein</fullName>
    </recommendedName>
</protein>
<dbReference type="GO" id="GO:0046872">
    <property type="term" value="F:metal ion binding"/>
    <property type="evidence" value="ECO:0007669"/>
    <property type="project" value="InterPro"/>
</dbReference>
<dbReference type="PANTHER" id="PTHR43016">
    <property type="entry name" value="PRESEQUENCE PROTEASE"/>
    <property type="match status" value="1"/>
</dbReference>